<dbReference type="PROSITE" id="PS51257">
    <property type="entry name" value="PROKAR_LIPOPROTEIN"/>
    <property type="match status" value="1"/>
</dbReference>
<proteinExistence type="predicted"/>
<keyword evidence="1" id="KW-0732">Signal</keyword>
<dbReference type="Pfam" id="PF11207">
    <property type="entry name" value="DUF2989"/>
    <property type="match status" value="1"/>
</dbReference>
<organism evidence="2 3">
    <name type="scientific">Alteromonas gilva</name>
    <dbReference type="NCBI Taxonomy" id="2987522"/>
    <lineage>
        <taxon>Bacteria</taxon>
        <taxon>Pseudomonadati</taxon>
        <taxon>Pseudomonadota</taxon>
        <taxon>Gammaproteobacteria</taxon>
        <taxon>Alteromonadales</taxon>
        <taxon>Alteromonadaceae</taxon>
        <taxon>Alteromonas/Salinimonas group</taxon>
        <taxon>Alteromonas</taxon>
    </lineage>
</organism>
<keyword evidence="3" id="KW-1185">Reference proteome</keyword>
<name>A0ABT5L375_9ALTE</name>
<protein>
    <submittedName>
        <fullName evidence="2">DUF2989 domain-containing protein</fullName>
    </submittedName>
</protein>
<dbReference type="Proteomes" id="UP001218788">
    <property type="component" value="Unassembled WGS sequence"/>
</dbReference>
<dbReference type="RefSeq" id="WP_273639842.1">
    <property type="nucleotide sequence ID" value="NZ_JAQQXP010000001.1"/>
</dbReference>
<reference evidence="2 3" key="1">
    <citation type="submission" date="2022-10" db="EMBL/GenBank/DDBJ databases">
        <title>Alteromonas sp. chi3 Genome sequencing.</title>
        <authorList>
            <person name="Park S."/>
        </authorList>
    </citation>
    <scope>NUCLEOTIDE SEQUENCE [LARGE SCALE GENOMIC DNA]</scope>
    <source>
        <strain evidence="3">chi3</strain>
    </source>
</reference>
<gene>
    <name evidence="2" type="ORF">OIK42_08885</name>
</gene>
<feature type="signal peptide" evidence="1">
    <location>
        <begin position="1"/>
        <end position="21"/>
    </location>
</feature>
<accession>A0ABT5L375</accession>
<evidence type="ECO:0000313" key="3">
    <source>
        <dbReference type="Proteomes" id="UP001218788"/>
    </source>
</evidence>
<evidence type="ECO:0000313" key="2">
    <source>
        <dbReference type="EMBL" id="MDC8830874.1"/>
    </source>
</evidence>
<evidence type="ECO:0000256" key="1">
    <source>
        <dbReference type="SAM" id="SignalP"/>
    </source>
</evidence>
<feature type="chain" id="PRO_5046312105" evidence="1">
    <location>
        <begin position="22"/>
        <end position="278"/>
    </location>
</feature>
<dbReference type="EMBL" id="JAQQXP010000001">
    <property type="protein sequence ID" value="MDC8830874.1"/>
    <property type="molecule type" value="Genomic_DNA"/>
</dbReference>
<sequence length="278" mass="31960">MFSKLSTFLCRALLASGILLLAGCSDFFAPSIKQICEDNPQFCSDLNTDGWCRTEKSEIVRHRYDYQDDDSDRPKYDLLVNYENYQQCINKAAQIQHVKYRDKEFARKQASVSVAQTLKELQWQTKHSPDPYISYYQWSRFGYEDAKQRFVDAAERDVFAEPKYYVDLASIQIADNPKAARNALFKALSHYANVDEEIDGRITGLLTSLSLDTENYRMAYVWTKVTNHFAESTDNSQLTAMAAKHELPAALLDRIADDIIDALEAREFDAKALKIDRL</sequence>
<dbReference type="InterPro" id="IPR021372">
    <property type="entry name" value="DUF2989"/>
</dbReference>
<comment type="caution">
    <text evidence="2">The sequence shown here is derived from an EMBL/GenBank/DDBJ whole genome shotgun (WGS) entry which is preliminary data.</text>
</comment>